<organism evidence="1 2">
    <name type="scientific">Pyrolobus fumarii (strain DSM 11204 / 1A)</name>
    <dbReference type="NCBI Taxonomy" id="694429"/>
    <lineage>
        <taxon>Archaea</taxon>
        <taxon>Thermoproteota</taxon>
        <taxon>Thermoprotei</taxon>
        <taxon>Desulfurococcales</taxon>
        <taxon>Pyrodictiaceae</taxon>
        <taxon>Pyrolobus</taxon>
    </lineage>
</organism>
<dbReference type="EMBL" id="CP002838">
    <property type="protein sequence ID" value="AEM38571.1"/>
    <property type="molecule type" value="Genomic_DNA"/>
</dbReference>
<reference evidence="1 2" key="1">
    <citation type="journal article" date="2011" name="Stand. Genomic Sci.">
        <title>Complete genome sequence of the hyperthermophilic chemolithoautotroph Pyrolobus fumarii type strain (1A).</title>
        <authorList>
            <person name="Anderson I."/>
            <person name="Goker M."/>
            <person name="Nolan M."/>
            <person name="Lucas S."/>
            <person name="Hammon N."/>
            <person name="Deshpande S."/>
            <person name="Cheng J.F."/>
            <person name="Tapia R."/>
            <person name="Han C."/>
            <person name="Goodwin L."/>
            <person name="Pitluck S."/>
            <person name="Huntemann M."/>
            <person name="Liolios K."/>
            <person name="Ivanova N."/>
            <person name="Pagani I."/>
            <person name="Mavromatis K."/>
            <person name="Ovchinikova G."/>
            <person name="Pati A."/>
            <person name="Chen A."/>
            <person name="Palaniappan K."/>
            <person name="Land M."/>
            <person name="Hauser L."/>
            <person name="Brambilla E.M."/>
            <person name="Huber H."/>
            <person name="Yasawong M."/>
            <person name="Rohde M."/>
            <person name="Spring S."/>
            <person name="Abt B."/>
            <person name="Sikorski J."/>
            <person name="Wirth R."/>
            <person name="Detter J.C."/>
            <person name="Woyke T."/>
            <person name="Bristow J."/>
            <person name="Eisen J.A."/>
            <person name="Markowitz V."/>
            <person name="Hugenholtz P."/>
            <person name="Kyrpides N.C."/>
            <person name="Klenk H.P."/>
            <person name="Lapidus A."/>
        </authorList>
    </citation>
    <scope>NUCLEOTIDE SEQUENCE [LARGE SCALE GENOMIC DNA]</scope>
    <source>
        <strain evidence="2">DSM 11204 / 1A</strain>
    </source>
</reference>
<dbReference type="GeneID" id="11139170"/>
<proteinExistence type="predicted"/>
<dbReference type="RefSeq" id="WP_014026248.1">
    <property type="nucleotide sequence ID" value="NC_015931.1"/>
</dbReference>
<evidence type="ECO:0000313" key="2">
    <source>
        <dbReference type="Proteomes" id="UP000001037"/>
    </source>
</evidence>
<dbReference type="InParanoid" id="G0ED12"/>
<dbReference type="STRING" id="694429.Pyrfu_0702"/>
<dbReference type="GO" id="GO:0006355">
    <property type="term" value="P:regulation of DNA-templated transcription"/>
    <property type="evidence" value="ECO:0007669"/>
    <property type="project" value="InterPro"/>
</dbReference>
<dbReference type="Gene3D" id="1.10.1220.10">
    <property type="entry name" value="Met repressor-like"/>
    <property type="match status" value="1"/>
</dbReference>
<dbReference type="AlphaFoldDB" id="G0ED12"/>
<dbReference type="HOGENOM" id="CLU_2712994_0_0_2"/>
<dbReference type="InterPro" id="IPR013321">
    <property type="entry name" value="Arc_rbn_hlx_hlx"/>
</dbReference>
<accession>G0ED12</accession>
<dbReference type="KEGG" id="pfm:Pyrfu_0702"/>
<dbReference type="Proteomes" id="UP000001037">
    <property type="component" value="Chromosome"/>
</dbReference>
<protein>
    <submittedName>
        <fullName evidence="1">Putative regulator protein</fullName>
    </submittedName>
</protein>
<gene>
    <name evidence="1" type="ordered locus">Pyrfu_0702</name>
</gene>
<sequence length="72" mass="8407">MAKKRRMAVRVVLPPDLVRAIDALARRWSVERSMVVEEAIRRLIGGEGKLFTRERLGRVPKRCDEWEEAYSP</sequence>
<keyword evidence="2" id="KW-1185">Reference proteome</keyword>
<name>G0ED12_PYRF1</name>
<evidence type="ECO:0000313" key="1">
    <source>
        <dbReference type="EMBL" id="AEM38571.1"/>
    </source>
</evidence>